<evidence type="ECO:0000256" key="2">
    <source>
        <dbReference type="SAM" id="Phobius"/>
    </source>
</evidence>
<feature type="compositionally biased region" description="Basic and acidic residues" evidence="1">
    <location>
        <begin position="51"/>
        <end position="60"/>
    </location>
</feature>
<dbReference type="OrthoDB" id="5342924at2759"/>
<evidence type="ECO:0000313" key="4">
    <source>
        <dbReference type="Proteomes" id="UP000664534"/>
    </source>
</evidence>
<comment type="caution">
    <text evidence="3">The sequence shown here is derived from an EMBL/GenBank/DDBJ whole genome shotgun (WGS) entry which is preliminary data.</text>
</comment>
<reference evidence="3" key="1">
    <citation type="submission" date="2021-03" db="EMBL/GenBank/DDBJ databases">
        <authorList>
            <person name="Tagirdzhanova G."/>
        </authorList>
    </citation>
    <scope>NUCLEOTIDE SEQUENCE</scope>
</reference>
<keyword evidence="4" id="KW-1185">Reference proteome</keyword>
<sequence>MGSNTNPVIPLYSGTSRDSVAIISNDPNNSFVYVGHSTERSSSPKQGDQVGEVHSRDKDRRVHNKTVPFPRTIRILWITVQDVVKSVLRALGLMILAHTLRSAFRPLRHVTGRGMHEPTKKAIRKNRTIALLRAFIHVIPVSVALCEIILNWNTYYVGISIYNQAVYQLVAKVHEVSIQASLAAVVFSYIRHEMTIGNGVPFGTLFSGLQISQIAYLWSMEFWGSLRSPHLPLRRKLALLSLIVVSISLAALSGPSSAVLLVPRLDFWPGGNTDIWINATFDDLYPIRLDGTRVPDECFFAPENFLSNGCPSSEWEKVQEFLALQDQTVPEKYISTYGVTGSPEATELYGKYSQRQQYYEQAPSPNPGLNPRISTTQQAAVSDALAVTTSLWYLALTNVTAKSGRGSPLSEQSDSIHILSGQNYQPFSLGTCQPDTIRNDTDARPLAFPLLYLANDPATSNANISLESNSTVPAITYAGISRAEVLGFPGNSSQFRLQWVELPQPQFNGSSIGAIILLPRPASNITASQDILLCNIAAGWGTTTLQMEQFAGGAGSVSSRVSYPSVPGSSAVIEGPISPTTEDTNDLVNWNYGQYPQRQINVTQDWARYLNPMVESANRSVFDLIMQESIVLQGSLSDSATNTLVSLMANGLARIGFESTLQGSPKTISSAGGASWIDGNYWLSGKGNVFEVDPTQSRDWVKLHVNSTLEGYAYNTETIAPKIAIGIMTLYCVIALAHLLYSGISGISSTCWDSIAEVTALAMNSTPTAALRNTCAGITELHIFQLPVRVLAKRDDEGDGEHLELAFGNASGEEKNGTLIKVNRTYGTMPSSKRHVE</sequence>
<gene>
    <name evidence="3" type="ORF">IMSHALPRED_002323</name>
</gene>
<keyword evidence="2" id="KW-0472">Membrane</keyword>
<accession>A0A8H3F0N9</accession>
<feature type="transmembrane region" description="Helical" evidence="2">
    <location>
        <begin position="238"/>
        <end position="262"/>
    </location>
</feature>
<feature type="transmembrane region" description="Helical" evidence="2">
    <location>
        <begin position="199"/>
        <end position="218"/>
    </location>
</feature>
<evidence type="ECO:0000256" key="1">
    <source>
        <dbReference type="SAM" id="MobiDB-lite"/>
    </source>
</evidence>
<proteinExistence type="predicted"/>
<dbReference type="Proteomes" id="UP000664534">
    <property type="component" value="Unassembled WGS sequence"/>
</dbReference>
<name>A0A8H3F0N9_9LECA</name>
<dbReference type="EMBL" id="CAJPDT010000014">
    <property type="protein sequence ID" value="CAF9915045.1"/>
    <property type="molecule type" value="Genomic_DNA"/>
</dbReference>
<evidence type="ECO:0000313" key="3">
    <source>
        <dbReference type="EMBL" id="CAF9915045.1"/>
    </source>
</evidence>
<protein>
    <submittedName>
        <fullName evidence="3">Uncharacterized protein</fullName>
    </submittedName>
</protein>
<keyword evidence="2" id="KW-1133">Transmembrane helix</keyword>
<keyword evidence="2" id="KW-0812">Transmembrane</keyword>
<feature type="region of interest" description="Disordered" evidence="1">
    <location>
        <begin position="33"/>
        <end position="62"/>
    </location>
</feature>
<dbReference type="AlphaFoldDB" id="A0A8H3F0N9"/>
<organism evidence="3 4">
    <name type="scientific">Imshaugia aleurites</name>
    <dbReference type="NCBI Taxonomy" id="172621"/>
    <lineage>
        <taxon>Eukaryota</taxon>
        <taxon>Fungi</taxon>
        <taxon>Dikarya</taxon>
        <taxon>Ascomycota</taxon>
        <taxon>Pezizomycotina</taxon>
        <taxon>Lecanoromycetes</taxon>
        <taxon>OSLEUM clade</taxon>
        <taxon>Lecanoromycetidae</taxon>
        <taxon>Lecanorales</taxon>
        <taxon>Lecanorineae</taxon>
        <taxon>Parmeliaceae</taxon>
        <taxon>Imshaugia</taxon>
    </lineage>
</organism>
<feature type="transmembrane region" description="Helical" evidence="2">
    <location>
        <begin position="130"/>
        <end position="153"/>
    </location>
</feature>